<sequence>MVVGTGPPVAQDGAVRVQDAHGLPLGPRQLSEVRQQPGFVKGELAEALLEVEGAAWGTGIGGGVAFQDGDGVAVPVEDAGEGQSARAAADHGDALSHSDTLYFHGTAYRNSTVRP</sequence>
<comment type="caution">
    <text evidence="2">The sequence shown here is derived from an EMBL/GenBank/DDBJ whole genome shotgun (WGS) entry which is preliminary data.</text>
</comment>
<feature type="region of interest" description="Disordered" evidence="1">
    <location>
        <begin position="74"/>
        <end position="96"/>
    </location>
</feature>
<accession>A0ABP9HMV2</accession>
<dbReference type="Proteomes" id="UP001500466">
    <property type="component" value="Unassembled WGS sequence"/>
</dbReference>
<evidence type="ECO:0000256" key="1">
    <source>
        <dbReference type="SAM" id="MobiDB-lite"/>
    </source>
</evidence>
<keyword evidence="3" id="KW-1185">Reference proteome</keyword>
<proteinExistence type="predicted"/>
<reference evidence="3" key="1">
    <citation type="journal article" date="2019" name="Int. J. Syst. Evol. Microbiol.">
        <title>The Global Catalogue of Microorganisms (GCM) 10K type strain sequencing project: providing services to taxonomists for standard genome sequencing and annotation.</title>
        <authorList>
            <consortium name="The Broad Institute Genomics Platform"/>
            <consortium name="The Broad Institute Genome Sequencing Center for Infectious Disease"/>
            <person name="Wu L."/>
            <person name="Ma J."/>
        </authorList>
    </citation>
    <scope>NUCLEOTIDE SEQUENCE [LARGE SCALE GENOMIC DNA]</scope>
    <source>
        <strain evidence="3">JCM 17986</strain>
    </source>
</reference>
<organism evidence="2 3">
    <name type="scientific">Yinghuangia aomiensis</name>
    <dbReference type="NCBI Taxonomy" id="676205"/>
    <lineage>
        <taxon>Bacteria</taxon>
        <taxon>Bacillati</taxon>
        <taxon>Actinomycetota</taxon>
        <taxon>Actinomycetes</taxon>
        <taxon>Kitasatosporales</taxon>
        <taxon>Streptomycetaceae</taxon>
        <taxon>Yinghuangia</taxon>
    </lineage>
</organism>
<dbReference type="EMBL" id="BAABHS010000016">
    <property type="protein sequence ID" value="GAA4974185.1"/>
    <property type="molecule type" value="Genomic_DNA"/>
</dbReference>
<gene>
    <name evidence="2" type="ORF">GCM10023205_45970</name>
</gene>
<evidence type="ECO:0000313" key="3">
    <source>
        <dbReference type="Proteomes" id="UP001500466"/>
    </source>
</evidence>
<name>A0ABP9HMV2_9ACTN</name>
<evidence type="ECO:0000313" key="2">
    <source>
        <dbReference type="EMBL" id="GAA4974185.1"/>
    </source>
</evidence>
<protein>
    <submittedName>
        <fullName evidence="2">Uncharacterized protein</fullName>
    </submittedName>
</protein>